<protein>
    <submittedName>
        <fullName evidence="2">Uncharacterized protein</fullName>
    </submittedName>
</protein>
<feature type="region of interest" description="Disordered" evidence="1">
    <location>
        <begin position="12"/>
        <end position="67"/>
    </location>
</feature>
<evidence type="ECO:0000313" key="3">
    <source>
        <dbReference type="Proteomes" id="UP000233551"/>
    </source>
</evidence>
<accession>A0A2I0HYH8</accession>
<organism evidence="2 3">
    <name type="scientific">Punica granatum</name>
    <name type="common">Pomegranate</name>
    <dbReference type="NCBI Taxonomy" id="22663"/>
    <lineage>
        <taxon>Eukaryota</taxon>
        <taxon>Viridiplantae</taxon>
        <taxon>Streptophyta</taxon>
        <taxon>Embryophyta</taxon>
        <taxon>Tracheophyta</taxon>
        <taxon>Spermatophyta</taxon>
        <taxon>Magnoliopsida</taxon>
        <taxon>eudicotyledons</taxon>
        <taxon>Gunneridae</taxon>
        <taxon>Pentapetalae</taxon>
        <taxon>rosids</taxon>
        <taxon>malvids</taxon>
        <taxon>Myrtales</taxon>
        <taxon>Lythraceae</taxon>
        <taxon>Punica</taxon>
    </lineage>
</organism>
<keyword evidence="3" id="KW-1185">Reference proteome</keyword>
<dbReference type="EMBL" id="PGOL01004703">
    <property type="protein sequence ID" value="PKI36755.1"/>
    <property type="molecule type" value="Genomic_DNA"/>
</dbReference>
<reference evidence="2 3" key="1">
    <citation type="submission" date="2017-11" db="EMBL/GenBank/DDBJ databases">
        <title>De-novo sequencing of pomegranate (Punica granatum L.) genome.</title>
        <authorList>
            <person name="Akparov Z."/>
            <person name="Amiraslanov A."/>
            <person name="Hajiyeva S."/>
            <person name="Abbasov M."/>
            <person name="Kaur K."/>
            <person name="Hamwieh A."/>
            <person name="Solovyev V."/>
            <person name="Salamov A."/>
            <person name="Braich B."/>
            <person name="Kosarev P."/>
            <person name="Mahmoud A."/>
            <person name="Hajiyev E."/>
            <person name="Babayeva S."/>
            <person name="Izzatullayeva V."/>
            <person name="Mammadov A."/>
            <person name="Mammadov A."/>
            <person name="Sharifova S."/>
            <person name="Ojaghi J."/>
            <person name="Eynullazada K."/>
            <person name="Bayramov B."/>
            <person name="Abdulazimova A."/>
            <person name="Shahmuradov I."/>
        </authorList>
    </citation>
    <scope>NUCLEOTIDE SEQUENCE [LARGE SCALE GENOMIC DNA]</scope>
    <source>
        <strain evidence="3">cv. AG2017</strain>
        <tissue evidence="2">Leaf</tissue>
    </source>
</reference>
<sequence>MVVVASQVRQLDTHGQYNHTSSGSHRMNGRWEPDAVTGIHPQGEITSDLRRRRQRESGGRSRALSARRRPRLAYVVGDLAWEVWPASDRKSSGSPPTLSLSAMFEVTSDLALGVDVGNGVGLLGWENPVSSPSHF</sequence>
<evidence type="ECO:0000313" key="2">
    <source>
        <dbReference type="EMBL" id="PKI36755.1"/>
    </source>
</evidence>
<comment type="caution">
    <text evidence="2">The sequence shown here is derived from an EMBL/GenBank/DDBJ whole genome shotgun (WGS) entry which is preliminary data.</text>
</comment>
<feature type="compositionally biased region" description="Polar residues" evidence="1">
    <location>
        <begin position="12"/>
        <end position="25"/>
    </location>
</feature>
<evidence type="ECO:0000256" key="1">
    <source>
        <dbReference type="SAM" id="MobiDB-lite"/>
    </source>
</evidence>
<dbReference type="AlphaFoldDB" id="A0A2I0HYH8"/>
<name>A0A2I0HYH8_PUNGR</name>
<dbReference type="Proteomes" id="UP000233551">
    <property type="component" value="Unassembled WGS sequence"/>
</dbReference>
<gene>
    <name evidence="2" type="ORF">CRG98_042857</name>
</gene>
<proteinExistence type="predicted"/>